<dbReference type="SUPFAM" id="SSF53850">
    <property type="entry name" value="Periplasmic binding protein-like II"/>
    <property type="match status" value="1"/>
</dbReference>
<name>A0ABS7REF6_9ACTN</name>
<evidence type="ECO:0000256" key="3">
    <source>
        <dbReference type="ARBA" id="ARBA00023125"/>
    </source>
</evidence>
<evidence type="ECO:0000313" key="8">
    <source>
        <dbReference type="Proteomes" id="UP000754710"/>
    </source>
</evidence>
<keyword evidence="2" id="KW-0805">Transcription regulation</keyword>
<sequence>MTDDAAEPGRDTHPFRVAFAPGVTPGKWARTWEQRLPGTPLELLPTPAEDQLGVLYDGRADMSFVRLPVDREGLSLIPLYHEVPVVVVPTDHVVAAFEEVSVEDLADEHLLQDPDDVPEWRDVATELRDGSRLPLPDMTLREAVEVVASGGGIVVVPMSLARLHHRKDVTYRPVTGVAESQVGLAWPADATDERIDTFIGIVRGRTERSSRAAEPAAPTDRASSGKAAARGGGTKGGKAGGRSARQTGSRSAGKRPAGGGRSGRGGRRAGGR</sequence>
<organism evidence="7 8">
    <name type="scientific">Nocardioides jiangsuensis</name>
    <dbReference type="NCBI Taxonomy" id="2866161"/>
    <lineage>
        <taxon>Bacteria</taxon>
        <taxon>Bacillati</taxon>
        <taxon>Actinomycetota</taxon>
        <taxon>Actinomycetes</taxon>
        <taxon>Propionibacteriales</taxon>
        <taxon>Nocardioidaceae</taxon>
        <taxon>Nocardioides</taxon>
    </lineage>
</organism>
<comment type="caution">
    <text evidence="7">The sequence shown here is derived from an EMBL/GenBank/DDBJ whole genome shotgun (WGS) entry which is preliminary data.</text>
</comment>
<keyword evidence="4" id="KW-0804">Transcription</keyword>
<keyword evidence="8" id="KW-1185">Reference proteome</keyword>
<reference evidence="7 8" key="1">
    <citation type="submission" date="2021-08" db="EMBL/GenBank/DDBJ databases">
        <title>Nocardioides bacterium WL0053 sp. nov., isolated from the sediment.</title>
        <authorList>
            <person name="Wang L."/>
            <person name="Zhang D."/>
            <person name="Zhang A."/>
        </authorList>
    </citation>
    <scope>NUCLEOTIDE SEQUENCE [LARGE SCALE GENOMIC DNA]</scope>
    <source>
        <strain evidence="7 8">WL0053</strain>
    </source>
</reference>
<evidence type="ECO:0000256" key="5">
    <source>
        <dbReference type="SAM" id="MobiDB-lite"/>
    </source>
</evidence>
<dbReference type="EMBL" id="JAIEZQ010000001">
    <property type="protein sequence ID" value="MBY9073415.1"/>
    <property type="molecule type" value="Genomic_DNA"/>
</dbReference>
<proteinExistence type="inferred from homology"/>
<accession>A0ABS7REF6</accession>
<dbReference type="Gene3D" id="3.40.190.10">
    <property type="entry name" value="Periplasmic binding protein-like II"/>
    <property type="match status" value="2"/>
</dbReference>
<dbReference type="Pfam" id="PF03466">
    <property type="entry name" value="LysR_substrate"/>
    <property type="match status" value="1"/>
</dbReference>
<evidence type="ECO:0000256" key="1">
    <source>
        <dbReference type="ARBA" id="ARBA00009437"/>
    </source>
</evidence>
<evidence type="ECO:0000256" key="4">
    <source>
        <dbReference type="ARBA" id="ARBA00023163"/>
    </source>
</evidence>
<protein>
    <submittedName>
        <fullName evidence="7">LysR family transcriptional regulator</fullName>
    </submittedName>
</protein>
<evidence type="ECO:0000256" key="2">
    <source>
        <dbReference type="ARBA" id="ARBA00023015"/>
    </source>
</evidence>
<comment type="similarity">
    <text evidence="1">Belongs to the LysR transcriptional regulatory family.</text>
</comment>
<feature type="region of interest" description="Disordered" evidence="5">
    <location>
        <begin position="206"/>
        <end position="272"/>
    </location>
</feature>
<keyword evidence="3" id="KW-0238">DNA-binding</keyword>
<feature type="compositionally biased region" description="Gly residues" evidence="5">
    <location>
        <begin position="230"/>
        <end position="240"/>
    </location>
</feature>
<dbReference type="InterPro" id="IPR005119">
    <property type="entry name" value="LysR_subst-bd"/>
</dbReference>
<evidence type="ECO:0000259" key="6">
    <source>
        <dbReference type="Pfam" id="PF03466"/>
    </source>
</evidence>
<dbReference type="RefSeq" id="WP_221023217.1">
    <property type="nucleotide sequence ID" value="NZ_JAIEZQ010000001.1"/>
</dbReference>
<gene>
    <name evidence="7" type="ORF">K1X13_01150</name>
</gene>
<feature type="domain" description="LysR substrate-binding" evidence="6">
    <location>
        <begin position="28"/>
        <end position="204"/>
    </location>
</feature>
<feature type="compositionally biased region" description="Low complexity" evidence="5">
    <location>
        <begin position="241"/>
        <end position="255"/>
    </location>
</feature>
<dbReference type="PANTHER" id="PTHR30346">
    <property type="entry name" value="TRANSCRIPTIONAL DUAL REGULATOR HCAR-RELATED"/>
    <property type="match status" value="1"/>
</dbReference>
<dbReference type="Proteomes" id="UP000754710">
    <property type="component" value="Unassembled WGS sequence"/>
</dbReference>
<dbReference type="PANTHER" id="PTHR30346:SF0">
    <property type="entry name" value="HCA OPERON TRANSCRIPTIONAL ACTIVATOR HCAR"/>
    <property type="match status" value="1"/>
</dbReference>
<evidence type="ECO:0000313" key="7">
    <source>
        <dbReference type="EMBL" id="MBY9073415.1"/>
    </source>
</evidence>